<dbReference type="RefSeq" id="XP_009494413.1">
    <property type="nucleotide sequence ID" value="XM_009496138.1"/>
</dbReference>
<reference evidence="1" key="1">
    <citation type="submission" date="2013-04" db="EMBL/GenBank/DDBJ databases">
        <title>The Genome Sequence of Fonticula alba ATCC 38817.</title>
        <authorList>
            <consortium name="The Broad Institute Genomics Platform"/>
            <person name="Russ C."/>
            <person name="Cuomo C."/>
            <person name="Burger G."/>
            <person name="Gray M.W."/>
            <person name="Holland P.W.H."/>
            <person name="King N."/>
            <person name="Lang F.B.F."/>
            <person name="Roger A.J."/>
            <person name="Ruiz-Trillo I."/>
            <person name="Brown M."/>
            <person name="Walker B."/>
            <person name="Young S."/>
            <person name="Zeng Q."/>
            <person name="Gargeya S."/>
            <person name="Fitzgerald M."/>
            <person name="Haas B."/>
            <person name="Abouelleil A."/>
            <person name="Allen A.W."/>
            <person name="Alvarado L."/>
            <person name="Arachchi H.M."/>
            <person name="Berlin A.M."/>
            <person name="Chapman S.B."/>
            <person name="Gainer-Dewar J."/>
            <person name="Goldberg J."/>
            <person name="Griggs A."/>
            <person name="Gujja S."/>
            <person name="Hansen M."/>
            <person name="Howarth C."/>
            <person name="Imamovic A."/>
            <person name="Ireland A."/>
            <person name="Larimer J."/>
            <person name="McCowan C."/>
            <person name="Murphy C."/>
            <person name="Pearson M."/>
            <person name="Poon T.W."/>
            <person name="Priest M."/>
            <person name="Roberts A."/>
            <person name="Saif S."/>
            <person name="Shea T."/>
            <person name="Sisk P."/>
            <person name="Sykes S."/>
            <person name="Wortman J."/>
            <person name="Nusbaum C."/>
            <person name="Birren B."/>
        </authorList>
    </citation>
    <scope>NUCLEOTIDE SEQUENCE [LARGE SCALE GENOMIC DNA]</scope>
    <source>
        <strain evidence="1">ATCC 38817</strain>
    </source>
</reference>
<organism evidence="1">
    <name type="scientific">Fonticula alba</name>
    <name type="common">Slime mold</name>
    <dbReference type="NCBI Taxonomy" id="691883"/>
    <lineage>
        <taxon>Eukaryota</taxon>
        <taxon>Rotosphaerida</taxon>
        <taxon>Fonticulaceae</taxon>
        <taxon>Fonticula</taxon>
    </lineage>
</organism>
<evidence type="ECO:0000313" key="2">
    <source>
        <dbReference type="Proteomes" id="UP000030693"/>
    </source>
</evidence>
<protein>
    <submittedName>
        <fullName evidence="1">Uncharacterized protein</fullName>
    </submittedName>
</protein>
<dbReference type="EMBL" id="KB932203">
    <property type="protein sequence ID" value="KCV71290.1"/>
    <property type="molecule type" value="Genomic_DNA"/>
</dbReference>
<dbReference type="GeneID" id="20526961"/>
<dbReference type="AlphaFoldDB" id="A0A058ZAF1"/>
<accession>A0A058ZAF1</accession>
<sequence>MCSRSNGAYVAQQLGTQARLGLVSSNALNFGEGVSDLDADLNILLFQTSPDERALCLGDDEGTCTSTDGYSTPMAPAEEADLSRSAVATFSAASQPECFRFVDFARAEERHVARRLEGTLLQAAACAHPKDGCAPGVI</sequence>
<gene>
    <name evidence="1" type="ORF">H696_02236</name>
</gene>
<name>A0A058ZAF1_FONAL</name>
<proteinExistence type="predicted"/>
<dbReference type="Proteomes" id="UP000030693">
    <property type="component" value="Unassembled WGS sequence"/>
</dbReference>
<evidence type="ECO:0000313" key="1">
    <source>
        <dbReference type="EMBL" id="KCV71290.1"/>
    </source>
</evidence>
<keyword evidence="2" id="KW-1185">Reference proteome</keyword>